<reference evidence="10" key="1">
    <citation type="journal article" date="2019" name="Int. J. Syst. Evol. Microbiol.">
        <title>The Global Catalogue of Microorganisms (GCM) 10K type strain sequencing project: providing services to taxonomists for standard genome sequencing and annotation.</title>
        <authorList>
            <consortium name="The Broad Institute Genomics Platform"/>
            <consortium name="The Broad Institute Genome Sequencing Center for Infectious Disease"/>
            <person name="Wu L."/>
            <person name="Ma J."/>
        </authorList>
    </citation>
    <scope>NUCLEOTIDE SEQUENCE [LARGE SCALE GENOMIC DNA]</scope>
    <source>
        <strain evidence="10">CGMCC 1.16031</strain>
    </source>
</reference>
<evidence type="ECO:0000256" key="6">
    <source>
        <dbReference type="SAM" id="MobiDB-lite"/>
    </source>
</evidence>
<feature type="region of interest" description="Disordered" evidence="6">
    <location>
        <begin position="222"/>
        <end position="250"/>
    </location>
</feature>
<gene>
    <name evidence="9" type="ORF">ACFP85_04645</name>
</gene>
<dbReference type="RefSeq" id="WP_131257275.1">
    <property type="nucleotide sequence ID" value="NZ_JBHSUS010000001.1"/>
</dbReference>
<keyword evidence="10" id="KW-1185">Reference proteome</keyword>
<evidence type="ECO:0000256" key="1">
    <source>
        <dbReference type="ARBA" id="ARBA00004651"/>
    </source>
</evidence>
<feature type="compositionally biased region" description="Basic and acidic residues" evidence="6">
    <location>
        <begin position="231"/>
        <end position="243"/>
    </location>
</feature>
<dbReference type="Pfam" id="PF06271">
    <property type="entry name" value="RDD"/>
    <property type="match status" value="1"/>
</dbReference>
<feature type="transmembrane region" description="Helical" evidence="7">
    <location>
        <begin position="268"/>
        <end position="286"/>
    </location>
</feature>
<proteinExistence type="predicted"/>
<sequence length="379" mass="42199">MDAEQDFSSNGQKMTDKQIRDVITPYEFGVSDHLIGTALARPKRRGFAMLLDMLFVSMLTGLPSILLAGVGAVVFWRAGNKKEIKPRFNWLRKTLRFIAAFLLFGVLIAVFEESKPSSWNDDGPKDVKGMTGLQGIATAGMMIQHSNQMEAIEQRIAAGACEPYACWEGYITVFSTTLGELGLEDKFSNEILQDMQTNMQKHLSDEQTATLLAMAKETLKQHSAKSQPLAEKTDKPAADKQDDSFQIPKNDDGDPSLLAWVRGLLEDLGIGFGWAALYFTAFTYWFKGQTPGKKIMGIKVIKLDGNTMTLWESFERYGGYGAGLATGLLGFLQIYWEPNRMAIQDKISETLVIRLGMDKLDVHAINESQRALKSESKPE</sequence>
<comment type="caution">
    <text evidence="9">The sequence shown here is derived from an EMBL/GenBank/DDBJ whole genome shotgun (WGS) entry which is preliminary data.</text>
</comment>
<feature type="domain" description="RDD" evidence="8">
    <location>
        <begin position="270"/>
        <end position="348"/>
    </location>
</feature>
<protein>
    <submittedName>
        <fullName evidence="9">RDD family protein</fullName>
    </submittedName>
</protein>
<dbReference type="PANTHER" id="PTHR36115">
    <property type="entry name" value="PROLINE-RICH ANTIGEN HOMOLOG-RELATED"/>
    <property type="match status" value="1"/>
</dbReference>
<dbReference type="EMBL" id="JBHSUS010000001">
    <property type="protein sequence ID" value="MFC6439435.1"/>
    <property type="molecule type" value="Genomic_DNA"/>
</dbReference>
<evidence type="ECO:0000256" key="5">
    <source>
        <dbReference type="ARBA" id="ARBA00023136"/>
    </source>
</evidence>
<evidence type="ECO:0000256" key="3">
    <source>
        <dbReference type="ARBA" id="ARBA00022692"/>
    </source>
</evidence>
<name>A0ABW1XJK3_9ALTE</name>
<keyword evidence="5 7" id="KW-0472">Membrane</keyword>
<keyword evidence="2" id="KW-1003">Cell membrane</keyword>
<accession>A0ABW1XJK3</accession>
<evidence type="ECO:0000313" key="9">
    <source>
        <dbReference type="EMBL" id="MFC6439435.1"/>
    </source>
</evidence>
<feature type="transmembrane region" description="Helical" evidence="7">
    <location>
        <begin position="50"/>
        <end position="75"/>
    </location>
</feature>
<keyword evidence="3 7" id="KW-0812">Transmembrane</keyword>
<organism evidence="9 10">
    <name type="scientific">Pseudobowmanella zhangzhouensis</name>
    <dbReference type="NCBI Taxonomy" id="1537679"/>
    <lineage>
        <taxon>Bacteria</taxon>
        <taxon>Pseudomonadati</taxon>
        <taxon>Pseudomonadota</taxon>
        <taxon>Gammaproteobacteria</taxon>
        <taxon>Alteromonadales</taxon>
        <taxon>Alteromonadaceae</taxon>
    </lineage>
</organism>
<feature type="transmembrane region" description="Helical" evidence="7">
    <location>
        <begin position="317"/>
        <end position="336"/>
    </location>
</feature>
<keyword evidence="4 7" id="KW-1133">Transmembrane helix</keyword>
<evidence type="ECO:0000313" key="10">
    <source>
        <dbReference type="Proteomes" id="UP001596364"/>
    </source>
</evidence>
<dbReference type="PANTHER" id="PTHR36115:SF6">
    <property type="entry name" value="PROLINE-RICH ANTIGEN HOMOLOG"/>
    <property type="match status" value="1"/>
</dbReference>
<dbReference type="InterPro" id="IPR010432">
    <property type="entry name" value="RDD"/>
</dbReference>
<dbReference type="InterPro" id="IPR051791">
    <property type="entry name" value="Pra-immunoreactive"/>
</dbReference>
<feature type="transmembrane region" description="Helical" evidence="7">
    <location>
        <begin position="95"/>
        <end position="111"/>
    </location>
</feature>
<evidence type="ECO:0000256" key="2">
    <source>
        <dbReference type="ARBA" id="ARBA00022475"/>
    </source>
</evidence>
<comment type="subcellular location">
    <subcellularLocation>
        <location evidence="1">Cell membrane</location>
        <topology evidence="1">Multi-pass membrane protein</topology>
    </subcellularLocation>
</comment>
<evidence type="ECO:0000259" key="8">
    <source>
        <dbReference type="Pfam" id="PF06271"/>
    </source>
</evidence>
<evidence type="ECO:0000256" key="7">
    <source>
        <dbReference type="SAM" id="Phobius"/>
    </source>
</evidence>
<evidence type="ECO:0000256" key="4">
    <source>
        <dbReference type="ARBA" id="ARBA00022989"/>
    </source>
</evidence>
<dbReference type="Proteomes" id="UP001596364">
    <property type="component" value="Unassembled WGS sequence"/>
</dbReference>